<dbReference type="AlphaFoldDB" id="A0A5J4S8Y7"/>
<reference evidence="1" key="1">
    <citation type="submission" date="2019-03" db="EMBL/GenBank/DDBJ databases">
        <title>Single cell metagenomics reveals metabolic interactions within the superorganism composed of flagellate Streblomastix strix and complex community of Bacteroidetes bacteria on its surface.</title>
        <authorList>
            <person name="Treitli S.C."/>
            <person name="Kolisko M."/>
            <person name="Husnik F."/>
            <person name="Keeling P."/>
            <person name="Hampl V."/>
        </authorList>
    </citation>
    <scope>NUCLEOTIDE SEQUENCE</scope>
    <source>
        <strain evidence="1">STM</strain>
    </source>
</reference>
<comment type="caution">
    <text evidence="1">The sequence shown here is derived from an EMBL/GenBank/DDBJ whole genome shotgun (WGS) entry which is preliminary data.</text>
</comment>
<dbReference type="EMBL" id="SNRY01000316">
    <property type="protein sequence ID" value="KAA6342604.1"/>
    <property type="molecule type" value="Genomic_DNA"/>
</dbReference>
<gene>
    <name evidence="1" type="ORF">EZS27_009674</name>
</gene>
<protein>
    <submittedName>
        <fullName evidence="1">Uncharacterized protein</fullName>
    </submittedName>
</protein>
<sequence length="39" mass="4661">MYFLSLIIELFPSIYGSESTIKINLQENYHRNSHFINLD</sequence>
<evidence type="ECO:0000313" key="1">
    <source>
        <dbReference type="EMBL" id="KAA6342604.1"/>
    </source>
</evidence>
<proteinExistence type="predicted"/>
<accession>A0A5J4S8Y7</accession>
<name>A0A5J4S8Y7_9ZZZZ</name>
<organism evidence="1">
    <name type="scientific">termite gut metagenome</name>
    <dbReference type="NCBI Taxonomy" id="433724"/>
    <lineage>
        <taxon>unclassified sequences</taxon>
        <taxon>metagenomes</taxon>
        <taxon>organismal metagenomes</taxon>
    </lineage>
</organism>